<proteinExistence type="predicted"/>
<name>A0A3S2WTM7_9PROT</name>
<evidence type="ECO:0000313" key="1">
    <source>
        <dbReference type="EMBL" id="RVU38204.1"/>
    </source>
</evidence>
<dbReference type="AlphaFoldDB" id="A0A3S2WTM7"/>
<gene>
    <name evidence="1" type="ORF">EOI86_02595</name>
</gene>
<organism evidence="1 2">
    <name type="scientific">Hwanghaeella grinnelliae</name>
    <dbReference type="NCBI Taxonomy" id="2500179"/>
    <lineage>
        <taxon>Bacteria</taxon>
        <taxon>Pseudomonadati</taxon>
        <taxon>Pseudomonadota</taxon>
        <taxon>Alphaproteobacteria</taxon>
        <taxon>Rhodospirillales</taxon>
        <taxon>Rhodospirillaceae</taxon>
        <taxon>Hwanghaeella</taxon>
    </lineage>
</organism>
<dbReference type="Proteomes" id="UP000287447">
    <property type="component" value="Unassembled WGS sequence"/>
</dbReference>
<reference evidence="2" key="1">
    <citation type="submission" date="2019-01" db="EMBL/GenBank/DDBJ databases">
        <title>Gri0909 isolated from a small marine red alga.</title>
        <authorList>
            <person name="Kim J."/>
            <person name="Jeong S.E."/>
            <person name="Jeon C.O."/>
        </authorList>
    </citation>
    <scope>NUCLEOTIDE SEQUENCE [LARGE SCALE GENOMIC DNA]</scope>
    <source>
        <strain evidence="2">Gri0909</strain>
    </source>
</reference>
<dbReference type="EMBL" id="SADE01000001">
    <property type="protein sequence ID" value="RVU38204.1"/>
    <property type="molecule type" value="Genomic_DNA"/>
</dbReference>
<accession>A0A3S2WTM7</accession>
<comment type="caution">
    <text evidence="1">The sequence shown here is derived from an EMBL/GenBank/DDBJ whole genome shotgun (WGS) entry which is preliminary data.</text>
</comment>
<protein>
    <submittedName>
        <fullName evidence="1">SRPBCC family protein</fullName>
    </submittedName>
</protein>
<dbReference type="InterPro" id="IPR019587">
    <property type="entry name" value="Polyketide_cyclase/dehydratase"/>
</dbReference>
<dbReference type="CDD" id="cd07821">
    <property type="entry name" value="PYR_PYL_RCAR_like"/>
    <property type="match status" value="1"/>
</dbReference>
<keyword evidence="2" id="KW-1185">Reference proteome</keyword>
<dbReference type="Pfam" id="PF10604">
    <property type="entry name" value="Polyketide_cyc2"/>
    <property type="match status" value="1"/>
</dbReference>
<dbReference type="RefSeq" id="WP_127763576.1">
    <property type="nucleotide sequence ID" value="NZ_SADE01000001.1"/>
</dbReference>
<dbReference type="SUPFAM" id="SSF55961">
    <property type="entry name" value="Bet v1-like"/>
    <property type="match status" value="1"/>
</dbReference>
<evidence type="ECO:0000313" key="2">
    <source>
        <dbReference type="Proteomes" id="UP000287447"/>
    </source>
</evidence>
<dbReference type="InterPro" id="IPR023393">
    <property type="entry name" value="START-like_dom_sf"/>
</dbReference>
<sequence length="133" mass="13831">MAQVTRSVSVKATPESVWSVIGGFQALPDWHPAAEGSAKEMVDGVEHRRLSLAGGGEILEKALGSDGMSYGYEIVESPLPVKNYRSILSVVGTNDGAVVVWSSTFDPLADTASGVVAGIYEAGLGTLTSRFGS</sequence>
<dbReference type="OrthoDB" id="1364128at2"/>
<dbReference type="PANTHER" id="PTHR39332:SF7">
    <property type="entry name" value="SRPBCC FAMILY PROTEIN"/>
    <property type="match status" value="1"/>
</dbReference>
<dbReference type="Gene3D" id="3.30.530.20">
    <property type="match status" value="1"/>
</dbReference>
<dbReference type="PANTHER" id="PTHR39332">
    <property type="entry name" value="BLL4707 PROTEIN"/>
    <property type="match status" value="1"/>
</dbReference>